<dbReference type="PANTHER" id="PTHR16121:SF0">
    <property type="entry name" value="CAP-SPECIFIC MRNA (NUCLEOSIDE-2'-O-)-METHYLTRANSFERASE 1"/>
    <property type="match status" value="1"/>
</dbReference>
<protein>
    <submittedName>
        <fullName evidence="2">Methyltransferase</fullName>
    </submittedName>
</protein>
<evidence type="ECO:0000313" key="3">
    <source>
        <dbReference type="Proteomes" id="UP001264959"/>
    </source>
</evidence>
<reference evidence="2" key="1">
    <citation type="journal article" date="2022" name="Viruses">
        <title>The Parapoynx stagnalis Nucleopolyhedrovirus (PastNPV), a Divergent Member of the Alphabaculovirus Group I Clade, Encodes a Homolog of Ran GTPase.</title>
        <authorList>
            <person name="Harrison R.L."/>
            <person name="Rowley D.L."/>
        </authorList>
    </citation>
    <scope>NUCLEOTIDE SEQUENCE</scope>
    <source>
        <strain evidence="2">BCIPV-473</strain>
    </source>
</reference>
<keyword evidence="2" id="KW-0808">Transferase</keyword>
<sequence>METKLNNLRNQLRKFNKRDIKRVRSQLFDRKTNNSRCWNKLQEIDKKFSICKNIDVFLDVCGGPGEFAKYVMNVNPFVKGFGITLNNNPACKYQRSLCNIKRFMQILGPNMSGNIMDKDVIFETSLLCGNVCDLVLADGAVDVSGRENEQEMLNYDLILCETQFILIALRTGGNCVLKVFDVFTQKTLNMLNNFVNHFETWGVFKPRSSRPANSEKYLICLDKLEIPKNIDETKVLEKKFLFYTKKQCNSLKMLINNLKR</sequence>
<dbReference type="PANTHER" id="PTHR16121">
    <property type="entry name" value="CAP-SPECIFIC MRNA (NUCLEOSIDE-2'-O-)-METHYLTRANSFERASE 1-RELATED"/>
    <property type="match status" value="1"/>
</dbReference>
<dbReference type="PROSITE" id="PS51613">
    <property type="entry name" value="SAM_MT_RRMJ"/>
    <property type="match status" value="1"/>
</dbReference>
<dbReference type="EMBL" id="ON704650">
    <property type="protein sequence ID" value="UZE89756.1"/>
    <property type="molecule type" value="Genomic_DNA"/>
</dbReference>
<dbReference type="Pfam" id="PF01728">
    <property type="entry name" value="FtsJ"/>
    <property type="match status" value="1"/>
</dbReference>
<dbReference type="GO" id="GO:0006370">
    <property type="term" value="P:7-methylguanosine mRNA capping"/>
    <property type="evidence" value="ECO:0007669"/>
    <property type="project" value="TreeGrafter"/>
</dbReference>
<dbReference type="InterPro" id="IPR029063">
    <property type="entry name" value="SAM-dependent_MTases_sf"/>
</dbReference>
<keyword evidence="2" id="KW-0489">Methyltransferase</keyword>
<evidence type="ECO:0000259" key="1">
    <source>
        <dbReference type="PROSITE" id="PS51613"/>
    </source>
</evidence>
<name>A0A9E8C0G4_9ABAC</name>
<dbReference type="InterPro" id="IPR002877">
    <property type="entry name" value="RNA_MeTrfase_FtsJ_dom"/>
</dbReference>
<dbReference type="InterPro" id="IPR050851">
    <property type="entry name" value="mRNA_Cap_2O-Ribose_MeTrfase"/>
</dbReference>
<keyword evidence="3" id="KW-1185">Reference proteome</keyword>
<accession>A0A9E8C0G4</accession>
<dbReference type="InterPro" id="IPR025816">
    <property type="entry name" value="RrmJ-type_MeTrfase"/>
</dbReference>
<dbReference type="GO" id="GO:0032259">
    <property type="term" value="P:methylation"/>
    <property type="evidence" value="ECO:0007669"/>
    <property type="project" value="UniProtKB-KW"/>
</dbReference>
<dbReference type="GO" id="GO:0004483">
    <property type="term" value="F:methyltransferase cap1 activity"/>
    <property type="evidence" value="ECO:0007669"/>
    <property type="project" value="UniProtKB-ARBA"/>
</dbReference>
<evidence type="ECO:0000313" key="2">
    <source>
        <dbReference type="EMBL" id="UZE89756.1"/>
    </source>
</evidence>
<dbReference type="Proteomes" id="UP001264959">
    <property type="component" value="Segment"/>
</dbReference>
<dbReference type="SUPFAM" id="SSF53335">
    <property type="entry name" value="S-adenosyl-L-methionine-dependent methyltransferases"/>
    <property type="match status" value="1"/>
</dbReference>
<proteinExistence type="predicted"/>
<dbReference type="Gene3D" id="3.40.50.12760">
    <property type="match status" value="1"/>
</dbReference>
<feature type="domain" description="RrmJ-type SAM-dependent 2'-O-MTase" evidence="1">
    <location>
        <begin position="32"/>
        <end position="224"/>
    </location>
</feature>
<organism evidence="2 3">
    <name type="scientific">Parapoynx stagnalis nucleopolyhedrovirus</name>
    <dbReference type="NCBI Taxonomy" id="2993413"/>
    <lineage>
        <taxon>Viruses</taxon>
        <taxon>Viruses incertae sedis</taxon>
        <taxon>Naldaviricetes</taxon>
        <taxon>Lefavirales</taxon>
        <taxon>Baculoviridae</taxon>
        <taxon>Alphabaculovirus</taxon>
        <taxon>Alphabaculovirus pastagnalis</taxon>
    </lineage>
</organism>